<protein>
    <submittedName>
        <fullName evidence="2">Uncharacterized protein</fullName>
    </submittedName>
</protein>
<dbReference type="EMBL" id="GL193723">
    <property type="protein sequence ID" value="EFB15898.1"/>
    <property type="molecule type" value="Genomic_DNA"/>
</dbReference>
<organism evidence="2">
    <name type="scientific">Ailuropoda melanoleuca</name>
    <name type="common">Giant panda</name>
    <dbReference type="NCBI Taxonomy" id="9646"/>
    <lineage>
        <taxon>Eukaryota</taxon>
        <taxon>Metazoa</taxon>
        <taxon>Chordata</taxon>
        <taxon>Craniata</taxon>
        <taxon>Vertebrata</taxon>
        <taxon>Euteleostomi</taxon>
        <taxon>Mammalia</taxon>
        <taxon>Eutheria</taxon>
        <taxon>Laurasiatheria</taxon>
        <taxon>Carnivora</taxon>
        <taxon>Caniformia</taxon>
        <taxon>Ursidae</taxon>
        <taxon>Ailuropoda</taxon>
    </lineage>
</organism>
<feature type="signal peptide" evidence="1">
    <location>
        <begin position="1"/>
        <end position="26"/>
    </location>
</feature>
<evidence type="ECO:0000256" key="1">
    <source>
        <dbReference type="SAM" id="SignalP"/>
    </source>
</evidence>
<name>D2HYP2_AILME</name>
<gene>
    <name evidence="2" type="ORF">PANDA_017868</name>
</gene>
<evidence type="ECO:0000313" key="2">
    <source>
        <dbReference type="EMBL" id="EFB15898.1"/>
    </source>
</evidence>
<dbReference type="InParanoid" id="D2HYP2"/>
<feature type="chain" id="PRO_5003032022" evidence="1">
    <location>
        <begin position="27"/>
        <end position="187"/>
    </location>
</feature>
<accession>D2HYP2</accession>
<keyword evidence="1" id="KW-0732">Signal</keyword>
<proteinExistence type="predicted"/>
<sequence length="187" mass="20684">MLWKLVSPGLRPHFVVLLLPPSFTQAQPLPGTVPTISRSCVRLHLGPVAPPQSEQPEKPYIPYFRVHLALNWPEAGRLRMRAPHPGNGPGALFFQRAGAARLSGVSATAGRQLGHLPEGSKLAHPARRLSCALEESWLDRFRWKEKSLAALEVTIKSHFCQVMDSTQELPTITFPYPCSLGSLMPRV</sequence>
<dbReference type="AlphaFoldDB" id="D2HYP2"/>
<reference evidence="2" key="1">
    <citation type="journal article" date="2010" name="Nature">
        <title>The sequence and de novo assembly of the giant panda genome.</title>
        <authorList>
            <person name="Li R."/>
            <person name="Fan W."/>
            <person name="Tian G."/>
            <person name="Zhu H."/>
            <person name="He L."/>
            <person name="Cai J."/>
            <person name="Huang Q."/>
            <person name="Cai Q."/>
            <person name="Li B."/>
            <person name="Bai Y."/>
            <person name="Zhang Z."/>
            <person name="Zhang Y."/>
            <person name="Wang W."/>
            <person name="Li J."/>
            <person name="Wei F."/>
            <person name="Li H."/>
            <person name="Jian M."/>
            <person name="Li J."/>
            <person name="Zhang Z."/>
            <person name="Nielsen R."/>
            <person name="Li D."/>
            <person name="Gu W."/>
            <person name="Yang Z."/>
            <person name="Xuan Z."/>
            <person name="Ryder O.A."/>
            <person name="Leung F.C."/>
            <person name="Zhou Y."/>
            <person name="Cao J."/>
            <person name="Sun X."/>
            <person name="Fu Y."/>
            <person name="Fang X."/>
            <person name="Guo X."/>
            <person name="Wang B."/>
            <person name="Hou R."/>
            <person name="Shen F."/>
            <person name="Mu B."/>
            <person name="Ni P."/>
            <person name="Lin R."/>
            <person name="Qian W."/>
            <person name="Wang G."/>
            <person name="Yu C."/>
            <person name="Nie W."/>
            <person name="Wang J."/>
            <person name="Wu Z."/>
            <person name="Liang H."/>
            <person name="Min J."/>
            <person name="Wu Q."/>
            <person name="Cheng S."/>
            <person name="Ruan J."/>
            <person name="Wang M."/>
            <person name="Shi Z."/>
            <person name="Wen M."/>
            <person name="Liu B."/>
            <person name="Ren X."/>
            <person name="Zheng H."/>
            <person name="Dong D."/>
            <person name="Cook K."/>
            <person name="Shan G."/>
            <person name="Zhang H."/>
            <person name="Kosiol C."/>
            <person name="Xie X."/>
            <person name="Lu Z."/>
            <person name="Zheng H."/>
            <person name="Li Y."/>
            <person name="Steiner C.C."/>
            <person name="Lam T.T."/>
            <person name="Lin S."/>
            <person name="Zhang Q."/>
            <person name="Li G."/>
            <person name="Tian J."/>
            <person name="Gong T."/>
            <person name="Liu H."/>
            <person name="Zhang D."/>
            <person name="Fang L."/>
            <person name="Ye C."/>
            <person name="Zhang J."/>
            <person name="Hu W."/>
            <person name="Xu A."/>
            <person name="Ren Y."/>
            <person name="Zhang G."/>
            <person name="Bruford M.W."/>
            <person name="Li Q."/>
            <person name="Ma L."/>
            <person name="Guo Y."/>
            <person name="An N."/>
            <person name="Hu Y."/>
            <person name="Zheng Y."/>
            <person name="Shi Y."/>
            <person name="Li Z."/>
            <person name="Liu Q."/>
            <person name="Chen Y."/>
            <person name="Zhao J."/>
            <person name="Qu N."/>
            <person name="Zhao S."/>
            <person name="Tian F."/>
            <person name="Wang X."/>
            <person name="Wang H."/>
            <person name="Xu L."/>
            <person name="Liu X."/>
            <person name="Vinar T."/>
            <person name="Wang Y."/>
            <person name="Lam T.W."/>
            <person name="Yiu S.M."/>
            <person name="Liu S."/>
            <person name="Zhang H."/>
            <person name="Li D."/>
            <person name="Huang Y."/>
            <person name="Wang X."/>
            <person name="Yang G."/>
            <person name="Jiang Z."/>
            <person name="Wang J."/>
            <person name="Qin N."/>
            <person name="Li L."/>
            <person name="Li J."/>
            <person name="Bolund L."/>
            <person name="Kristiansen K."/>
            <person name="Wong G.K."/>
            <person name="Olson M."/>
            <person name="Zhang X."/>
            <person name="Li S."/>
            <person name="Yang H."/>
            <person name="Wang J."/>
            <person name="Wang J."/>
        </authorList>
    </citation>
    <scope>NUCLEOTIDE SEQUENCE [LARGE SCALE GENOMIC DNA]</scope>
</reference>